<evidence type="ECO:0000259" key="4">
    <source>
        <dbReference type="PROSITE" id="PS50893"/>
    </source>
</evidence>
<evidence type="ECO:0000313" key="6">
    <source>
        <dbReference type="Proteomes" id="UP000474757"/>
    </source>
</evidence>
<dbReference type="InterPro" id="IPR027417">
    <property type="entry name" value="P-loop_NTPase"/>
</dbReference>
<keyword evidence="2" id="KW-0547">Nucleotide-binding</keyword>
<dbReference type="SUPFAM" id="SSF52540">
    <property type="entry name" value="P-loop containing nucleoside triphosphate hydrolases"/>
    <property type="match status" value="2"/>
</dbReference>
<dbReference type="InterPro" id="IPR003593">
    <property type="entry name" value="AAA+_ATPase"/>
</dbReference>
<evidence type="ECO:0000256" key="2">
    <source>
        <dbReference type="ARBA" id="ARBA00022741"/>
    </source>
</evidence>
<dbReference type="GO" id="GO:0016887">
    <property type="term" value="F:ATP hydrolysis activity"/>
    <property type="evidence" value="ECO:0007669"/>
    <property type="project" value="InterPro"/>
</dbReference>
<gene>
    <name evidence="5" type="ORF">GZA08_14015</name>
</gene>
<reference evidence="5 6" key="1">
    <citation type="submission" date="2020-02" db="EMBL/GenBank/DDBJ databases">
        <title>Pseudoroseicyclus tamarix, sp. nov., isolated from offshore sediment of a Tamarix chinensis forest.</title>
        <authorList>
            <person name="Gai Y."/>
        </authorList>
    </citation>
    <scope>NUCLEOTIDE SEQUENCE [LARGE SCALE GENOMIC DNA]</scope>
    <source>
        <strain evidence="5 6">CLL3-39</strain>
    </source>
</reference>
<organism evidence="5 6">
    <name type="scientific">Pseudoroseicyclus tamaricis</name>
    <dbReference type="NCBI Taxonomy" id="2705421"/>
    <lineage>
        <taxon>Bacteria</taxon>
        <taxon>Pseudomonadati</taxon>
        <taxon>Pseudomonadota</taxon>
        <taxon>Alphaproteobacteria</taxon>
        <taxon>Rhodobacterales</taxon>
        <taxon>Paracoccaceae</taxon>
        <taxon>Pseudoroseicyclus</taxon>
    </lineage>
</organism>
<feature type="domain" description="ABC transporter" evidence="4">
    <location>
        <begin position="1"/>
        <end position="218"/>
    </location>
</feature>
<dbReference type="PROSITE" id="PS50893">
    <property type="entry name" value="ABC_TRANSPORTER_2"/>
    <property type="match status" value="2"/>
</dbReference>
<dbReference type="CDD" id="cd03221">
    <property type="entry name" value="ABCF_EF-3"/>
    <property type="match status" value="2"/>
</dbReference>
<dbReference type="Pfam" id="PF00005">
    <property type="entry name" value="ABC_tran"/>
    <property type="match status" value="2"/>
</dbReference>
<dbReference type="AlphaFoldDB" id="A0A6B2K2S2"/>
<name>A0A6B2K2S2_9RHOB</name>
<accession>A0A6B2K2S2</accession>
<dbReference type="PANTHER" id="PTHR19211:SF14">
    <property type="entry name" value="ATP-BINDING CASSETTE SUB-FAMILY F MEMBER 1"/>
    <property type="match status" value="1"/>
</dbReference>
<keyword evidence="6" id="KW-1185">Reference proteome</keyword>
<keyword evidence="3 5" id="KW-0067">ATP-binding</keyword>
<dbReference type="RefSeq" id="WP_163894698.1">
    <property type="nucleotide sequence ID" value="NZ_JAAFYS010000003.1"/>
</dbReference>
<dbReference type="PROSITE" id="PS00211">
    <property type="entry name" value="ABC_TRANSPORTER_1"/>
    <property type="match status" value="1"/>
</dbReference>
<evidence type="ECO:0000313" key="5">
    <source>
        <dbReference type="EMBL" id="NDV02082.1"/>
    </source>
</evidence>
<keyword evidence="1" id="KW-0677">Repeat</keyword>
<protein>
    <submittedName>
        <fullName evidence="5">ABC-F family ATP-binding cassette domain-containing protein</fullName>
    </submittedName>
</protein>
<dbReference type="Proteomes" id="UP000474757">
    <property type="component" value="Unassembled WGS sequence"/>
</dbReference>
<comment type="caution">
    <text evidence="5">The sequence shown here is derived from an EMBL/GenBank/DDBJ whole genome shotgun (WGS) entry which is preliminary data.</text>
</comment>
<feature type="domain" description="ABC transporter" evidence="4">
    <location>
        <begin position="293"/>
        <end position="499"/>
    </location>
</feature>
<dbReference type="InterPro" id="IPR017871">
    <property type="entry name" value="ABC_transporter-like_CS"/>
</dbReference>
<evidence type="ECO:0000256" key="3">
    <source>
        <dbReference type="ARBA" id="ARBA00022840"/>
    </source>
</evidence>
<sequence>MPLLTLKDLSHSRGLPLFSGLDLSLEKGERLGLVAANGHGKSTLLRLISGEEEPTAGDITRARGLKIAHLAQEIPDDPRPVRELVAEGLGPEAAEYEGWRADVALADLGFSIEAAEGPLSALSGGWQRLAMLARAVVGEPDLLLMDEPTNHLDLARIGALERWVLSAGLTLVIASHDRAFLDAVTTHTLFLRPERSRSFALPYSPALAALDEQDAADGRRFENEMRKASSLRRQAAKLKNIGINSGSDLLLTKTKQLSERAAALEEGARPAHRERGAGLIRLANAGTHAKALVSFDETTVEAPGGRPLYRFGPAWIERGDRVVLMGPNGAGKTQLVNRVLGAIRGEDETIRAAATLVLGHSAQDLGQIDGAGTAFGTINGRFDVGDDRARSLLAGAGLTPDQQKAPLPALSGGQRARLAMLVLRLQQPNFYLLDEPTNHLDIDGQETLQEELLDKEATCLIVSHDRSFIRNVASRLWVIEGRRLVEVEDPEPVFAALLAEG</sequence>
<dbReference type="Gene3D" id="3.40.50.300">
    <property type="entry name" value="P-loop containing nucleotide triphosphate hydrolases"/>
    <property type="match status" value="2"/>
</dbReference>
<proteinExistence type="predicted"/>
<dbReference type="PANTHER" id="PTHR19211">
    <property type="entry name" value="ATP-BINDING TRANSPORT PROTEIN-RELATED"/>
    <property type="match status" value="1"/>
</dbReference>
<dbReference type="GO" id="GO:0005524">
    <property type="term" value="F:ATP binding"/>
    <property type="evidence" value="ECO:0007669"/>
    <property type="project" value="UniProtKB-KW"/>
</dbReference>
<evidence type="ECO:0000256" key="1">
    <source>
        <dbReference type="ARBA" id="ARBA00022737"/>
    </source>
</evidence>
<dbReference type="InterPro" id="IPR003439">
    <property type="entry name" value="ABC_transporter-like_ATP-bd"/>
</dbReference>
<dbReference type="EMBL" id="JAAGAB010000003">
    <property type="protein sequence ID" value="NDV02082.1"/>
    <property type="molecule type" value="Genomic_DNA"/>
</dbReference>
<dbReference type="InterPro" id="IPR050611">
    <property type="entry name" value="ABCF"/>
</dbReference>
<dbReference type="SMART" id="SM00382">
    <property type="entry name" value="AAA"/>
    <property type="match status" value="2"/>
</dbReference>